<dbReference type="GO" id="GO:0003677">
    <property type="term" value="F:DNA binding"/>
    <property type="evidence" value="ECO:0007669"/>
    <property type="project" value="UniProtKB-UniRule"/>
</dbReference>
<evidence type="ECO:0000256" key="2">
    <source>
        <dbReference type="PROSITE-ProRule" id="PRU00267"/>
    </source>
</evidence>
<keyword evidence="1 2" id="KW-0238">DNA-binding</keyword>
<dbReference type="InterPro" id="IPR009071">
    <property type="entry name" value="HMG_box_dom"/>
</dbReference>
<keyword evidence="6" id="KW-1185">Reference proteome</keyword>
<comment type="caution">
    <text evidence="5">The sequence shown here is derived from an EMBL/GenBank/DDBJ whole genome shotgun (WGS) entry which is preliminary data.</text>
</comment>
<dbReference type="Gene3D" id="1.10.30.10">
    <property type="entry name" value="High mobility group box domain"/>
    <property type="match status" value="1"/>
</dbReference>
<evidence type="ECO:0000256" key="3">
    <source>
        <dbReference type="SAM" id="MobiDB-lite"/>
    </source>
</evidence>
<organism evidence="5 6">
    <name type="scientific">Circinella minor</name>
    <dbReference type="NCBI Taxonomy" id="1195481"/>
    <lineage>
        <taxon>Eukaryota</taxon>
        <taxon>Fungi</taxon>
        <taxon>Fungi incertae sedis</taxon>
        <taxon>Mucoromycota</taxon>
        <taxon>Mucoromycotina</taxon>
        <taxon>Mucoromycetes</taxon>
        <taxon>Mucorales</taxon>
        <taxon>Lichtheimiaceae</taxon>
        <taxon>Circinella</taxon>
    </lineage>
</organism>
<feature type="DNA-binding region" description="HMG box" evidence="2">
    <location>
        <begin position="62"/>
        <end position="129"/>
    </location>
</feature>
<evidence type="ECO:0000313" key="5">
    <source>
        <dbReference type="EMBL" id="KAG2222874.1"/>
    </source>
</evidence>
<dbReference type="CDD" id="cd00084">
    <property type="entry name" value="HMG-box_SF"/>
    <property type="match status" value="1"/>
</dbReference>
<feature type="region of interest" description="Disordered" evidence="3">
    <location>
        <begin position="153"/>
        <end position="172"/>
    </location>
</feature>
<protein>
    <recommendedName>
        <fullName evidence="4">HMG box domain-containing protein</fullName>
    </recommendedName>
</protein>
<accession>A0A8H7S517</accession>
<feature type="compositionally biased region" description="Basic and acidic residues" evidence="3">
    <location>
        <begin position="198"/>
        <end position="211"/>
    </location>
</feature>
<sequence length="220" mass="25303">MDSNRIHECSVVIQAIARDAENLARHLRNLGDLLSVSTGEVEEELNENKKRKRTKLVDPEEPEKPQGAYNYFIKRNFPAIRKKFPNENKKIMTELAALWKKTSFEDRKQYEDLADHDKKRYEIEKQKFEAYRMDHPFDAAKEGVTINAKRLQRKQVEADTSPSNHILEKKELDCINDDYSSSSSSSSAASSTSDEFSDGDHSESDEHERSSMNKSTDNGQ</sequence>
<dbReference type="OrthoDB" id="1919336at2759"/>
<name>A0A8H7S517_9FUNG</name>
<gene>
    <name evidence="5" type="ORF">INT45_000489</name>
</gene>
<feature type="domain" description="HMG box" evidence="4">
    <location>
        <begin position="62"/>
        <end position="129"/>
    </location>
</feature>
<dbReference type="InterPro" id="IPR036910">
    <property type="entry name" value="HMG_box_dom_sf"/>
</dbReference>
<dbReference type="InterPro" id="IPR050342">
    <property type="entry name" value="HMGB"/>
</dbReference>
<evidence type="ECO:0000259" key="4">
    <source>
        <dbReference type="PROSITE" id="PS50118"/>
    </source>
</evidence>
<dbReference type="PANTHER" id="PTHR48112">
    <property type="entry name" value="HIGH MOBILITY GROUP PROTEIN DSP1"/>
    <property type="match status" value="1"/>
</dbReference>
<dbReference type="PROSITE" id="PS50118">
    <property type="entry name" value="HMG_BOX_2"/>
    <property type="match status" value="1"/>
</dbReference>
<feature type="region of interest" description="Disordered" evidence="3">
    <location>
        <begin position="177"/>
        <end position="220"/>
    </location>
</feature>
<evidence type="ECO:0000313" key="6">
    <source>
        <dbReference type="Proteomes" id="UP000646827"/>
    </source>
</evidence>
<feature type="compositionally biased region" description="Low complexity" evidence="3">
    <location>
        <begin position="180"/>
        <end position="194"/>
    </location>
</feature>
<dbReference type="Pfam" id="PF00505">
    <property type="entry name" value="HMG_box"/>
    <property type="match status" value="1"/>
</dbReference>
<dbReference type="SUPFAM" id="SSF47095">
    <property type="entry name" value="HMG-box"/>
    <property type="match status" value="1"/>
</dbReference>
<proteinExistence type="predicted"/>
<dbReference type="GO" id="GO:0005634">
    <property type="term" value="C:nucleus"/>
    <property type="evidence" value="ECO:0007669"/>
    <property type="project" value="UniProtKB-UniRule"/>
</dbReference>
<dbReference type="SMART" id="SM00398">
    <property type="entry name" value="HMG"/>
    <property type="match status" value="1"/>
</dbReference>
<dbReference type="AlphaFoldDB" id="A0A8H7S517"/>
<evidence type="ECO:0000256" key="1">
    <source>
        <dbReference type="ARBA" id="ARBA00023125"/>
    </source>
</evidence>
<reference evidence="5 6" key="1">
    <citation type="submission" date="2020-12" db="EMBL/GenBank/DDBJ databases">
        <title>Metabolic potential, ecology and presence of endohyphal bacteria is reflected in genomic diversity of Mucoromycotina.</title>
        <authorList>
            <person name="Muszewska A."/>
            <person name="Okrasinska A."/>
            <person name="Steczkiewicz K."/>
            <person name="Drgas O."/>
            <person name="Orlowska M."/>
            <person name="Perlinska-Lenart U."/>
            <person name="Aleksandrzak-Piekarczyk T."/>
            <person name="Szatraj K."/>
            <person name="Zielenkiewicz U."/>
            <person name="Pilsyk S."/>
            <person name="Malc E."/>
            <person name="Mieczkowski P."/>
            <person name="Kruszewska J.S."/>
            <person name="Biernat P."/>
            <person name="Pawlowska J."/>
        </authorList>
    </citation>
    <scope>NUCLEOTIDE SEQUENCE [LARGE SCALE GENOMIC DNA]</scope>
    <source>
        <strain evidence="5 6">CBS 142.35</strain>
    </source>
</reference>
<dbReference type="EMBL" id="JAEPRB010000073">
    <property type="protein sequence ID" value="KAG2222874.1"/>
    <property type="molecule type" value="Genomic_DNA"/>
</dbReference>
<dbReference type="Proteomes" id="UP000646827">
    <property type="component" value="Unassembled WGS sequence"/>
</dbReference>
<keyword evidence="2" id="KW-0539">Nucleus</keyword>